<proteinExistence type="predicted"/>
<feature type="region of interest" description="Disordered" evidence="1">
    <location>
        <begin position="56"/>
        <end position="84"/>
    </location>
</feature>
<protein>
    <recommendedName>
        <fullName evidence="4">Hypervirulence associated protein TUDOR domain-containing protein</fullName>
    </recommendedName>
</protein>
<dbReference type="EMBL" id="JBHSJF010000005">
    <property type="protein sequence ID" value="MFC5067415.1"/>
    <property type="molecule type" value="Genomic_DNA"/>
</dbReference>
<sequence length="84" mass="9608">MQHKHEFSPGDTVEWTKAPFNVQRGLYEVVRQMPEGHDGELQYRIKSKSELTERVVSETQICSRPTNGATSRRDAMFSPDGGKR</sequence>
<gene>
    <name evidence="2" type="ORF">ACFPFW_05230</name>
</gene>
<comment type="caution">
    <text evidence="2">The sequence shown here is derived from an EMBL/GenBank/DDBJ whole genome shotgun (WGS) entry which is preliminary data.</text>
</comment>
<evidence type="ECO:0000313" key="3">
    <source>
        <dbReference type="Proteomes" id="UP001595796"/>
    </source>
</evidence>
<dbReference type="Proteomes" id="UP001595796">
    <property type="component" value="Unassembled WGS sequence"/>
</dbReference>
<organism evidence="2 3">
    <name type="scientific">Flaviflagellibacter deserti</name>
    <dbReference type="NCBI Taxonomy" id="2267266"/>
    <lineage>
        <taxon>Bacteria</taxon>
        <taxon>Pseudomonadati</taxon>
        <taxon>Pseudomonadota</taxon>
        <taxon>Alphaproteobacteria</taxon>
        <taxon>Hyphomicrobiales</taxon>
        <taxon>Flaviflagellibacter</taxon>
    </lineage>
</organism>
<dbReference type="RefSeq" id="WP_114958431.1">
    <property type="nucleotide sequence ID" value="NZ_JBHSJF010000005.1"/>
</dbReference>
<accession>A0ABV9YXA9</accession>
<feature type="compositionally biased region" description="Polar residues" evidence="1">
    <location>
        <begin position="57"/>
        <end position="70"/>
    </location>
</feature>
<evidence type="ECO:0008006" key="4">
    <source>
        <dbReference type="Google" id="ProtNLM"/>
    </source>
</evidence>
<name>A0ABV9YXA9_9HYPH</name>
<feature type="compositionally biased region" description="Basic and acidic residues" evidence="1">
    <location>
        <begin position="71"/>
        <end position="84"/>
    </location>
</feature>
<reference evidence="3" key="1">
    <citation type="journal article" date="2019" name="Int. J. Syst. Evol. Microbiol.">
        <title>The Global Catalogue of Microorganisms (GCM) 10K type strain sequencing project: providing services to taxonomists for standard genome sequencing and annotation.</title>
        <authorList>
            <consortium name="The Broad Institute Genomics Platform"/>
            <consortium name="The Broad Institute Genome Sequencing Center for Infectious Disease"/>
            <person name="Wu L."/>
            <person name="Ma J."/>
        </authorList>
    </citation>
    <scope>NUCLEOTIDE SEQUENCE [LARGE SCALE GENOMIC DNA]</scope>
    <source>
        <strain evidence="3">CGMCC 1.16444</strain>
    </source>
</reference>
<keyword evidence="3" id="KW-1185">Reference proteome</keyword>
<evidence type="ECO:0000313" key="2">
    <source>
        <dbReference type="EMBL" id="MFC5067415.1"/>
    </source>
</evidence>
<evidence type="ECO:0000256" key="1">
    <source>
        <dbReference type="SAM" id="MobiDB-lite"/>
    </source>
</evidence>